<reference evidence="4" key="1">
    <citation type="submission" date="2023-07" db="EMBL/GenBank/DDBJ databases">
        <title>30 novel species of actinomycetes from the DSMZ collection.</title>
        <authorList>
            <person name="Nouioui I."/>
        </authorList>
    </citation>
    <scope>NUCLEOTIDE SEQUENCE [LARGE SCALE GENOMIC DNA]</scope>
    <source>
        <strain evidence="4">DSM 41982</strain>
    </source>
</reference>
<keyword evidence="1" id="KW-0472">Membrane</keyword>
<evidence type="ECO:0000256" key="1">
    <source>
        <dbReference type="SAM" id="Phobius"/>
    </source>
</evidence>
<proteinExistence type="predicted"/>
<dbReference type="Proteomes" id="UP001183610">
    <property type="component" value="Unassembled WGS sequence"/>
</dbReference>
<name>A0ABD5E5N9_9ACTN</name>
<organism evidence="3 4">
    <name type="scientific">Streptomyces evansiae</name>
    <dbReference type="NCBI Taxonomy" id="3075535"/>
    <lineage>
        <taxon>Bacteria</taxon>
        <taxon>Bacillati</taxon>
        <taxon>Actinomycetota</taxon>
        <taxon>Actinomycetes</taxon>
        <taxon>Kitasatosporales</taxon>
        <taxon>Streptomycetaceae</taxon>
        <taxon>Streptomyces</taxon>
    </lineage>
</organism>
<comment type="caution">
    <text evidence="3">The sequence shown here is derived from an EMBL/GenBank/DDBJ whole genome shotgun (WGS) entry which is preliminary data.</text>
</comment>
<keyword evidence="1" id="KW-1133">Transmembrane helix</keyword>
<evidence type="ECO:0000313" key="3">
    <source>
        <dbReference type="EMBL" id="MDT0416619.1"/>
    </source>
</evidence>
<dbReference type="AlphaFoldDB" id="A0ABD5E5N9"/>
<gene>
    <name evidence="3" type="ORF">RM574_14090</name>
    <name evidence="2" type="ORF">RM698_23430</name>
</gene>
<protein>
    <recommendedName>
        <fullName evidence="6">Integral membrane protein</fullName>
    </recommendedName>
</protein>
<dbReference type="EMBL" id="JAVRER010000018">
    <property type="protein sequence ID" value="MDT0416619.1"/>
    <property type="molecule type" value="Genomic_DNA"/>
</dbReference>
<evidence type="ECO:0000313" key="5">
    <source>
        <dbReference type="Proteomes" id="UP001183610"/>
    </source>
</evidence>
<reference evidence="3" key="2">
    <citation type="submission" date="2024-03" db="EMBL/GenBank/DDBJ databases">
        <title>30 novel species of actinomycetes from the DSMZ collection.</title>
        <authorList>
            <person name="Nouioui I."/>
        </authorList>
    </citation>
    <scope>NUCLEOTIDE SEQUENCE</scope>
    <source>
        <strain evidence="2 5">DSM 41979</strain>
        <strain evidence="3">DSM 41982</strain>
    </source>
</reference>
<evidence type="ECO:0000313" key="4">
    <source>
        <dbReference type="Proteomes" id="UP001183607"/>
    </source>
</evidence>
<dbReference type="Proteomes" id="UP001183607">
    <property type="component" value="Unassembled WGS sequence"/>
</dbReference>
<evidence type="ECO:0000313" key="2">
    <source>
        <dbReference type="EMBL" id="MDT0411987.1"/>
    </source>
</evidence>
<keyword evidence="1" id="KW-0812">Transmembrane</keyword>
<evidence type="ECO:0008006" key="6">
    <source>
        <dbReference type="Google" id="ProtNLM"/>
    </source>
</evidence>
<accession>A0ABD5E5N9</accession>
<dbReference type="EMBL" id="JAVRET010000065">
    <property type="protein sequence ID" value="MDT0411987.1"/>
    <property type="molecule type" value="Genomic_DNA"/>
</dbReference>
<dbReference type="RefSeq" id="WP_010277390.1">
    <property type="nucleotide sequence ID" value="NZ_JAVRER010000018.1"/>
</dbReference>
<keyword evidence="5" id="KW-1185">Reference proteome</keyword>
<feature type="transmembrane region" description="Helical" evidence="1">
    <location>
        <begin position="31"/>
        <end position="52"/>
    </location>
</feature>
<sequence>MIVEALGAAVLGLVLAAVALRRLPGRLPHQALVYATGGVGGLFGAFVAHSSLGPGHRPLSLLAATAVTAALLSLLPRPESVPERPRERVTA</sequence>